<feature type="compositionally biased region" description="Basic and acidic residues" evidence="10">
    <location>
        <begin position="117"/>
        <end position="134"/>
    </location>
</feature>
<keyword evidence="5" id="KW-0493">Microtubule</keyword>
<dbReference type="GeneTree" id="ENSGT00390000009631"/>
<comment type="subcellular location">
    <subcellularLocation>
        <location evidence="1">Cytoplasm</location>
        <location evidence="1">Cytoskeleton</location>
        <location evidence="1">Microtubule organizing center</location>
        <location evidence="1">Centrosome</location>
        <location evidence="1">Centriole</location>
    </subcellularLocation>
</comment>
<organism evidence="11 12">
    <name type="scientific">Cynoglossus semilaevis</name>
    <name type="common">Tongue sole</name>
    <dbReference type="NCBI Taxonomy" id="244447"/>
    <lineage>
        <taxon>Eukaryota</taxon>
        <taxon>Metazoa</taxon>
        <taxon>Chordata</taxon>
        <taxon>Craniata</taxon>
        <taxon>Vertebrata</taxon>
        <taxon>Euteleostomi</taxon>
        <taxon>Actinopterygii</taxon>
        <taxon>Neopterygii</taxon>
        <taxon>Teleostei</taxon>
        <taxon>Neoteleostei</taxon>
        <taxon>Acanthomorphata</taxon>
        <taxon>Carangaria</taxon>
        <taxon>Pleuronectiformes</taxon>
        <taxon>Pleuronectoidei</taxon>
        <taxon>Cynoglossidae</taxon>
        <taxon>Cynoglossinae</taxon>
        <taxon>Cynoglossus</taxon>
    </lineage>
</organism>
<reference evidence="11 12" key="1">
    <citation type="journal article" date="2014" name="Nat. Genet.">
        <title>Whole-genome sequence of a flatfish provides insights into ZW sex chromosome evolution and adaptation to a benthic lifestyle.</title>
        <authorList>
            <person name="Chen S."/>
            <person name="Zhang G."/>
            <person name="Shao C."/>
            <person name="Huang Q."/>
            <person name="Liu G."/>
            <person name="Zhang P."/>
            <person name="Song W."/>
            <person name="An N."/>
            <person name="Chalopin D."/>
            <person name="Volff J.N."/>
            <person name="Hong Y."/>
            <person name="Li Q."/>
            <person name="Sha Z."/>
            <person name="Zhou H."/>
            <person name="Xie M."/>
            <person name="Yu Q."/>
            <person name="Liu Y."/>
            <person name="Xiang H."/>
            <person name="Wang N."/>
            <person name="Wu K."/>
            <person name="Yang C."/>
            <person name="Zhou Q."/>
            <person name="Liao X."/>
            <person name="Yang L."/>
            <person name="Hu Q."/>
            <person name="Zhang J."/>
            <person name="Meng L."/>
            <person name="Jin L."/>
            <person name="Tian Y."/>
            <person name="Lian J."/>
            <person name="Yang J."/>
            <person name="Miao G."/>
            <person name="Liu S."/>
            <person name="Liang Z."/>
            <person name="Yan F."/>
            <person name="Li Y."/>
            <person name="Sun B."/>
            <person name="Zhang H."/>
            <person name="Zhang J."/>
            <person name="Zhu Y."/>
            <person name="Du M."/>
            <person name="Zhao Y."/>
            <person name="Schartl M."/>
            <person name="Tang Q."/>
            <person name="Wang J."/>
        </authorList>
    </citation>
    <scope>NUCLEOTIDE SEQUENCE</scope>
</reference>
<comment type="similarity">
    <text evidence="2">Belongs to the CEP162 family.</text>
</comment>
<reference evidence="11" key="3">
    <citation type="submission" date="2025-09" db="UniProtKB">
        <authorList>
            <consortium name="Ensembl"/>
        </authorList>
    </citation>
    <scope>IDENTIFICATION</scope>
</reference>
<evidence type="ECO:0000313" key="12">
    <source>
        <dbReference type="Proteomes" id="UP000265120"/>
    </source>
</evidence>
<protein>
    <recommendedName>
        <fullName evidence="3">Centrosomal protein of 162 kDa</fullName>
    </recommendedName>
</protein>
<evidence type="ECO:0000256" key="3">
    <source>
        <dbReference type="ARBA" id="ARBA00021406"/>
    </source>
</evidence>
<dbReference type="GO" id="GO:0005814">
    <property type="term" value="C:centriole"/>
    <property type="evidence" value="ECO:0007669"/>
    <property type="project" value="UniProtKB-SubCell"/>
</dbReference>
<evidence type="ECO:0000256" key="5">
    <source>
        <dbReference type="ARBA" id="ARBA00022701"/>
    </source>
</evidence>
<feature type="coiled-coil region" evidence="9">
    <location>
        <begin position="606"/>
        <end position="644"/>
    </location>
</feature>
<keyword evidence="7 9" id="KW-0175">Coiled coil</keyword>
<name>A0A3P8W2Z8_CYNSE</name>
<keyword evidence="8" id="KW-0206">Cytoskeleton</keyword>
<dbReference type="AlphaFoldDB" id="A0A3P8W2Z8"/>
<dbReference type="GO" id="GO:0005879">
    <property type="term" value="C:axonemal microtubule"/>
    <property type="evidence" value="ECO:0007669"/>
    <property type="project" value="TreeGrafter"/>
</dbReference>
<keyword evidence="4" id="KW-0963">Cytoplasm</keyword>
<evidence type="ECO:0000256" key="9">
    <source>
        <dbReference type="SAM" id="Coils"/>
    </source>
</evidence>
<feature type="coiled-coil region" evidence="9">
    <location>
        <begin position="551"/>
        <end position="582"/>
    </location>
</feature>
<keyword evidence="12" id="KW-1185">Reference proteome</keyword>
<feature type="region of interest" description="Disordered" evidence="10">
    <location>
        <begin position="713"/>
        <end position="737"/>
    </location>
</feature>
<dbReference type="GO" id="GO:0005654">
    <property type="term" value="C:nucleoplasm"/>
    <property type="evidence" value="ECO:0007669"/>
    <property type="project" value="TreeGrafter"/>
</dbReference>
<dbReference type="Proteomes" id="UP000265120">
    <property type="component" value="Chromosome 13"/>
</dbReference>
<dbReference type="PANTHER" id="PTHR34031:SF1">
    <property type="entry name" value="CENTROSOMAL PROTEIN OF 162 KDA"/>
    <property type="match status" value="1"/>
</dbReference>
<feature type="coiled-coil region" evidence="9">
    <location>
        <begin position="463"/>
        <end position="490"/>
    </location>
</feature>
<evidence type="ECO:0000256" key="6">
    <source>
        <dbReference type="ARBA" id="ARBA00022794"/>
    </source>
</evidence>
<feature type="compositionally biased region" description="Polar residues" evidence="10">
    <location>
        <begin position="725"/>
        <end position="737"/>
    </location>
</feature>
<proteinExistence type="inferred from homology"/>
<dbReference type="GO" id="GO:0060271">
    <property type="term" value="P:cilium assembly"/>
    <property type="evidence" value="ECO:0007669"/>
    <property type="project" value="TreeGrafter"/>
</dbReference>
<evidence type="ECO:0000313" key="11">
    <source>
        <dbReference type="Ensembl" id="ENSCSEP00000019961.1"/>
    </source>
</evidence>
<feature type="coiled-coil region" evidence="9">
    <location>
        <begin position="676"/>
        <end position="710"/>
    </location>
</feature>
<keyword evidence="6" id="KW-0970">Cilium biogenesis/degradation</keyword>
<feature type="coiled-coil region" evidence="9">
    <location>
        <begin position="289"/>
        <end position="323"/>
    </location>
</feature>
<feature type="coiled-coil region" evidence="9">
    <location>
        <begin position="361"/>
        <end position="409"/>
    </location>
</feature>
<evidence type="ECO:0000256" key="8">
    <source>
        <dbReference type="ARBA" id="ARBA00023212"/>
    </source>
</evidence>
<feature type="region of interest" description="Disordered" evidence="10">
    <location>
        <begin position="107"/>
        <end position="134"/>
    </location>
</feature>
<evidence type="ECO:0000256" key="10">
    <source>
        <dbReference type="SAM" id="MobiDB-lite"/>
    </source>
</evidence>
<feature type="compositionally biased region" description="Basic and acidic residues" evidence="10">
    <location>
        <begin position="713"/>
        <end position="724"/>
    </location>
</feature>
<dbReference type="PANTHER" id="PTHR34031">
    <property type="entry name" value="CENTROSOMAL PROTEIN OF 162 KDA"/>
    <property type="match status" value="1"/>
</dbReference>
<accession>A0A3P8W2Z8</accession>
<evidence type="ECO:0000256" key="7">
    <source>
        <dbReference type="ARBA" id="ARBA00023054"/>
    </source>
</evidence>
<evidence type="ECO:0000256" key="4">
    <source>
        <dbReference type="ARBA" id="ARBA00022490"/>
    </source>
</evidence>
<dbReference type="InterPro" id="IPR038774">
    <property type="entry name" value="CEP162-like"/>
</dbReference>
<reference evidence="11" key="2">
    <citation type="submission" date="2025-08" db="UniProtKB">
        <authorList>
            <consortium name="Ensembl"/>
        </authorList>
    </citation>
    <scope>IDENTIFICATION</scope>
</reference>
<dbReference type="GO" id="GO:0034451">
    <property type="term" value="C:centriolar satellite"/>
    <property type="evidence" value="ECO:0007669"/>
    <property type="project" value="TreeGrafter"/>
</dbReference>
<sequence>MSHRLTKEELDAQFDQFLREVCQHYHCHLCVSLDVCSDSEQVPAVNMMAVGMDTLEEEEEKADFFAHLEAGASSSIDYSKLNRELGETLSTGESLLRYDVVLSSPTYSEDFEDEEKEKETQNEEKNEDERDEEVCKNRHRWNIFPCFSSDLPTAEELMRPIRIDEDHIRGFTLQPVSAGEQAIQGKPFSDGTYTKPMLKLAGKEGNAARLTNIKDLTHHPSDPQNLLSNEPMFSIREEVEKLMEDHKKAFSLKSSQTQKSKKQMVSSFHQFSQTNRWAEATDSTTEATLKQMEKELKEQETLIKGYQQENEKLYLEVKDQKAKTKANHEAMFRENQHLLSELNYLKEHQSNITRLVGNTQLKDHAQRMADLLAQIQTLQRNEALLSEELHRLKQEKQALDVDLQLMKKERDLAIAQVISSTGDRSYAVQILEDTHSGEVSALRKKLQWFTDNQELQDRDAARLGAAAAEIQQLKEQVEKLKLEVSKNSSQQQRKAKEKALDLRKMHDLQRQVKELEHILRSRNPNSLPALIYAAAKAENEEEAASQTKKVTDLLEHRIQCLEAELESHDEEAKRNLRAMEQRFHNQILKMEQKLLQKQQVGVPIPAAEEKVLVKSLEAELQQIRESHMEKEKILQEQIKSLQDSTEHFKLLKLLILQAQSPSRHQRQAEVAFGVRIERMSQELSTKTRTIQELSRTVERLQRERRYMLSAPHPRKEVKCTENKQQHATPSKTTTVSSTQTCRETFPAAHDERIYQPTVYAGSHISEVLQENTALIQRLKMLEEEEELHSEHQAVMCSLRHQECAAEQISSLKAQHLRELDQQRATHALEHSSSKVAEQANWIDTQKVLLHEQLKELQGTKDALALSMTRESVLEKLFKELQEAKDAQSTEVKLLCSLEKKVVNLELRHQHRETLINQVRYHRSDSTEVERWKSVAQEKCKEIETFRLELDSILDIIRHLQRQGVVFPPPGQSH</sequence>
<dbReference type="Ensembl" id="ENSCSET00000020206.1">
    <property type="protein sequence ID" value="ENSCSEP00000019961.1"/>
    <property type="gene ID" value="ENSCSEG00000012708.1"/>
</dbReference>
<evidence type="ECO:0000256" key="1">
    <source>
        <dbReference type="ARBA" id="ARBA00004114"/>
    </source>
</evidence>
<evidence type="ECO:0000256" key="2">
    <source>
        <dbReference type="ARBA" id="ARBA00009485"/>
    </source>
</evidence>